<sequence length="234" mass="26772">MAEKNSARFIVAFNKIEKKLKEINGGASYITFFKSIDLATKENATVRKYEEDLREFADLRNAIVHHRTSTEYVIAEPHLEVVELIERIEHLLSQPVTAGAMFARTVHTFEAEDSLAKVLRIVRGRNFLQFPIYLNEEFIGLITSAGIARWLVQTVDEKIISREITTMGDILKYERAGENHRFIASNTSVYEAEEIFKRSVMEGSRLEALLITRNGKKEEKLTGIITPIDLIKIE</sequence>
<keyword evidence="2" id="KW-1185">Reference proteome</keyword>
<dbReference type="Pfam" id="PF00571">
    <property type="entry name" value="CBS"/>
    <property type="match status" value="1"/>
</dbReference>
<organism evidence="1 2">
    <name type="scientific">Planococcus glaciei</name>
    <dbReference type="NCBI Taxonomy" id="459472"/>
    <lineage>
        <taxon>Bacteria</taxon>
        <taxon>Bacillati</taxon>
        <taxon>Bacillota</taxon>
        <taxon>Bacilli</taxon>
        <taxon>Bacillales</taxon>
        <taxon>Caryophanaceae</taxon>
        <taxon>Planococcus</taxon>
    </lineage>
</organism>
<dbReference type="STRING" id="459472.SAMN04487975_101196"/>
<dbReference type="EMBL" id="CP051177">
    <property type="protein sequence ID" value="QKX49885.1"/>
    <property type="molecule type" value="Genomic_DNA"/>
</dbReference>
<accession>A0A1G7WAG1</accession>
<protein>
    <submittedName>
        <fullName evidence="1">CBS domain-containing protein</fullName>
    </submittedName>
</protein>
<dbReference type="OrthoDB" id="49104at2"/>
<dbReference type="AlphaFoldDB" id="A0A1G7WAG1"/>
<evidence type="ECO:0000313" key="2">
    <source>
        <dbReference type="Proteomes" id="UP000509222"/>
    </source>
</evidence>
<dbReference type="InterPro" id="IPR000644">
    <property type="entry name" value="CBS_dom"/>
</dbReference>
<reference evidence="2" key="2">
    <citation type="submission" date="2020-06" db="EMBL/GenBank/DDBJ databases">
        <title>Isolation of Planomicrobium glaciei.</title>
        <authorList>
            <person name="Malisova L."/>
            <person name="Safrankova R."/>
            <person name="Jakubu V."/>
            <person name="Spanelova P."/>
        </authorList>
    </citation>
    <scope>NUCLEOTIDE SEQUENCE [LARGE SCALE GENOMIC DNA]</scope>
    <source>
        <strain evidence="2">NRL-ATB46093</strain>
    </source>
</reference>
<dbReference type="Proteomes" id="UP000509222">
    <property type="component" value="Chromosome"/>
</dbReference>
<gene>
    <name evidence="1" type="ORF">HF394_04375</name>
</gene>
<proteinExistence type="predicted"/>
<dbReference type="InterPro" id="IPR046342">
    <property type="entry name" value="CBS_dom_sf"/>
</dbReference>
<evidence type="ECO:0000313" key="1">
    <source>
        <dbReference type="EMBL" id="QKX49885.1"/>
    </source>
</evidence>
<name>A0A1G7WAG1_9BACL</name>
<dbReference type="RefSeq" id="WP_036805020.1">
    <property type="nucleotide sequence ID" value="NZ_CP051177.1"/>
</dbReference>
<dbReference type="Gene3D" id="3.10.580.10">
    <property type="entry name" value="CBS-domain"/>
    <property type="match status" value="1"/>
</dbReference>
<dbReference type="eggNOG" id="COG0517">
    <property type="taxonomic scope" value="Bacteria"/>
</dbReference>
<reference evidence="1 2" key="1">
    <citation type="submission" date="2020-04" db="EMBL/GenBank/DDBJ databases">
        <authorList>
            <person name="Pajer P."/>
            <person name="Broz P."/>
        </authorList>
    </citation>
    <scope>NUCLEOTIDE SEQUENCE [LARGE SCALE GENOMIC DNA]</scope>
    <source>
        <strain evidence="2">NRL-ATB46093</strain>
    </source>
</reference>
<dbReference type="SUPFAM" id="SSF54631">
    <property type="entry name" value="CBS-domain pair"/>
    <property type="match status" value="1"/>
</dbReference>